<feature type="domain" description="DUF3943" evidence="2">
    <location>
        <begin position="101"/>
        <end position="206"/>
    </location>
</feature>
<organism evidence="3 4">
    <name type="scientific">Mucilaginibacter mallensis</name>
    <dbReference type="NCBI Taxonomy" id="652787"/>
    <lineage>
        <taxon>Bacteria</taxon>
        <taxon>Pseudomonadati</taxon>
        <taxon>Bacteroidota</taxon>
        <taxon>Sphingobacteriia</taxon>
        <taxon>Sphingobacteriales</taxon>
        <taxon>Sphingobacteriaceae</taxon>
        <taxon>Mucilaginibacter</taxon>
    </lineage>
</organism>
<dbReference type="AlphaFoldDB" id="A0A1H1VY11"/>
<dbReference type="InterPro" id="IPR025079">
    <property type="entry name" value="DUF3943"/>
</dbReference>
<reference evidence="3 4" key="1">
    <citation type="submission" date="2016-10" db="EMBL/GenBank/DDBJ databases">
        <authorList>
            <person name="de Groot N.N."/>
        </authorList>
    </citation>
    <scope>NUCLEOTIDE SEQUENCE [LARGE SCALE GENOMIC DNA]</scope>
    <source>
        <strain evidence="3 4">MP1X4</strain>
    </source>
</reference>
<name>A0A1H1VY11_MUCMA</name>
<evidence type="ECO:0000313" key="3">
    <source>
        <dbReference type="EMBL" id="SDS89757.1"/>
    </source>
</evidence>
<dbReference type="OrthoDB" id="9808630at2"/>
<evidence type="ECO:0000313" key="4">
    <source>
        <dbReference type="Proteomes" id="UP000199679"/>
    </source>
</evidence>
<evidence type="ECO:0000256" key="1">
    <source>
        <dbReference type="SAM" id="SignalP"/>
    </source>
</evidence>
<feature type="chain" id="PRO_5009263847" description="DUF3943 domain-containing protein" evidence="1">
    <location>
        <begin position="32"/>
        <end position="476"/>
    </location>
</feature>
<keyword evidence="4" id="KW-1185">Reference proteome</keyword>
<proteinExistence type="predicted"/>
<accession>A0A1H1VY11</accession>
<protein>
    <recommendedName>
        <fullName evidence="2">DUF3943 domain-containing protein</fullName>
    </recommendedName>
</protein>
<dbReference type="EMBL" id="LT629740">
    <property type="protein sequence ID" value="SDS89757.1"/>
    <property type="molecule type" value="Genomic_DNA"/>
</dbReference>
<gene>
    <name evidence="3" type="ORF">SAMN05216490_2043</name>
</gene>
<sequence>MPLNRTYLKKKISIPFFFTIISLCFANFAQAQLVSFPEPPSINTFKKDPFPDTIRKKHFGRAALFLGIAELTPFIYDRYIVQADFAMISWRSTWHNLKPSSWEFDDDEFTTNQFGHPYHGSLFYSAFRANGYSFWQSVPATATGSYLWETFAEKQPPSPNDFINTTFGGAVIGEMTYRLSNKIIDNTATGFKRQADEVLAFLINPMNGLTRITDGRWGKVNTNPALRDSSKISAQLDFGFREYNVGNNNPFQNGSKGWYAHAKLIYGDPDEGYEKPFSNFVVNAEIGKDDSTALNMVSIYGSLTGWELKSTDVVQHLLILSANYDYIHNSAFFYGGQSVKFNLFSKFKIDNGMFINTAFGAGGILLAGVPDPYTYKGRNYDYESGLAFNAGGTIAVDHKLYYSINYRGGWMWTINGNKSSYLLHNITNELSYFIIKDIALVAEAGYIRLNGNYSNFADIDRKYPYFKAAVRYNVDF</sequence>
<feature type="signal peptide" evidence="1">
    <location>
        <begin position="1"/>
        <end position="31"/>
    </location>
</feature>
<evidence type="ECO:0000259" key="2">
    <source>
        <dbReference type="Pfam" id="PF13084"/>
    </source>
</evidence>
<dbReference type="Proteomes" id="UP000199679">
    <property type="component" value="Chromosome I"/>
</dbReference>
<dbReference type="STRING" id="652787.SAMN05216490_2043"/>
<dbReference type="Pfam" id="PF13084">
    <property type="entry name" value="DUF3943"/>
    <property type="match status" value="1"/>
</dbReference>
<keyword evidence="1" id="KW-0732">Signal</keyword>
<dbReference type="RefSeq" id="WP_091371902.1">
    <property type="nucleotide sequence ID" value="NZ_LT629740.1"/>
</dbReference>